<proteinExistence type="predicted"/>
<evidence type="ECO:0000313" key="4">
    <source>
        <dbReference type="EMBL" id="OZM70971.1"/>
    </source>
</evidence>
<dbReference type="InterPro" id="IPR003140">
    <property type="entry name" value="PLipase/COase/thioEstase"/>
</dbReference>
<dbReference type="RefSeq" id="WP_094864909.1">
    <property type="nucleotide sequence ID" value="NZ_NKYE01000016.1"/>
</dbReference>
<keyword evidence="5" id="KW-1185">Reference proteome</keyword>
<protein>
    <submittedName>
        <fullName evidence="4">Phospholipase</fullName>
    </submittedName>
</protein>
<dbReference type="Pfam" id="PF02230">
    <property type="entry name" value="Abhydrolase_2"/>
    <property type="match status" value="1"/>
</dbReference>
<evidence type="ECO:0000256" key="1">
    <source>
        <dbReference type="ARBA" id="ARBA00022729"/>
    </source>
</evidence>
<dbReference type="PANTHER" id="PTHR43037">
    <property type="entry name" value="UNNAMED PRODUCT-RELATED"/>
    <property type="match status" value="1"/>
</dbReference>
<dbReference type="Gene3D" id="3.40.50.1820">
    <property type="entry name" value="alpha/beta hydrolase"/>
    <property type="match status" value="1"/>
</dbReference>
<dbReference type="PANTHER" id="PTHR43037:SF5">
    <property type="entry name" value="FERULOYL ESTERASE"/>
    <property type="match status" value="1"/>
</dbReference>
<dbReference type="AlphaFoldDB" id="A0A263CXZ2"/>
<name>A0A263CXZ2_9PSEU</name>
<evidence type="ECO:0000259" key="3">
    <source>
        <dbReference type="Pfam" id="PF02230"/>
    </source>
</evidence>
<dbReference type="OrthoDB" id="9780848at2"/>
<comment type="caution">
    <text evidence="4">The sequence shown here is derived from an EMBL/GenBank/DDBJ whole genome shotgun (WGS) entry which is preliminary data.</text>
</comment>
<dbReference type="GO" id="GO:0016787">
    <property type="term" value="F:hydrolase activity"/>
    <property type="evidence" value="ECO:0007669"/>
    <property type="project" value="UniProtKB-KW"/>
</dbReference>
<dbReference type="EMBL" id="NKYE01000016">
    <property type="protein sequence ID" value="OZM70971.1"/>
    <property type="molecule type" value="Genomic_DNA"/>
</dbReference>
<dbReference type="Proteomes" id="UP000242444">
    <property type="component" value="Unassembled WGS sequence"/>
</dbReference>
<dbReference type="InterPro" id="IPR050955">
    <property type="entry name" value="Plant_Biomass_Hydrol_Est"/>
</dbReference>
<feature type="domain" description="Phospholipase/carboxylesterase/thioesterase" evidence="3">
    <location>
        <begin position="14"/>
        <end position="201"/>
    </location>
</feature>
<accession>A0A263CXZ2</accession>
<keyword evidence="1" id="KW-0732">Signal</keyword>
<dbReference type="InParanoid" id="A0A263CXZ2"/>
<sequence>MSELGLVHRFDEGDADAPVLLLLHGTGGSPGDLLGLGRELAPGAALLAPAGPVSEQGMARWFRRLREGVFDTEDVIARADQLAEFVLAARERYGLADRRLVAAGFSNGANIAAALTLLRPDVLTEAALFAAMLPVPEPPVHDLNGSRVFMSNGQQDPMAPVDSADLLAENLRSRSAEVTTHRHPGGHQVTVDAVRQARTWLLG</sequence>
<reference evidence="4 5" key="1">
    <citation type="submission" date="2017-07" db="EMBL/GenBank/DDBJ databases">
        <title>Amycolatopsis antarcticus sp. nov., isolated from the surface of an Antarcticus brown macroalga.</title>
        <authorList>
            <person name="Wang J."/>
            <person name="Leiva S."/>
            <person name="Huang J."/>
            <person name="Huang Y."/>
        </authorList>
    </citation>
    <scope>NUCLEOTIDE SEQUENCE [LARGE SCALE GENOMIC DNA]</scope>
    <source>
        <strain evidence="4 5">AU-G6</strain>
    </source>
</reference>
<evidence type="ECO:0000256" key="2">
    <source>
        <dbReference type="ARBA" id="ARBA00022801"/>
    </source>
</evidence>
<keyword evidence="2" id="KW-0378">Hydrolase</keyword>
<organism evidence="4 5">
    <name type="scientific">Amycolatopsis antarctica</name>
    <dbReference type="NCBI Taxonomy" id="1854586"/>
    <lineage>
        <taxon>Bacteria</taxon>
        <taxon>Bacillati</taxon>
        <taxon>Actinomycetota</taxon>
        <taxon>Actinomycetes</taxon>
        <taxon>Pseudonocardiales</taxon>
        <taxon>Pseudonocardiaceae</taxon>
        <taxon>Amycolatopsis</taxon>
    </lineage>
</organism>
<dbReference type="SUPFAM" id="SSF53474">
    <property type="entry name" value="alpha/beta-Hydrolases"/>
    <property type="match status" value="1"/>
</dbReference>
<dbReference type="InterPro" id="IPR029058">
    <property type="entry name" value="AB_hydrolase_fold"/>
</dbReference>
<gene>
    <name evidence="4" type="ORF">CFN78_22745</name>
</gene>
<evidence type="ECO:0000313" key="5">
    <source>
        <dbReference type="Proteomes" id="UP000242444"/>
    </source>
</evidence>